<dbReference type="PROSITE" id="PS51375">
    <property type="entry name" value="PPR"/>
    <property type="match status" value="1"/>
</dbReference>
<dbReference type="PANTHER" id="PTHR47926">
    <property type="entry name" value="PENTATRICOPEPTIDE REPEAT-CONTAINING PROTEIN"/>
    <property type="match status" value="1"/>
</dbReference>
<keyword evidence="5" id="KW-1185">Reference proteome</keyword>
<dbReference type="InterPro" id="IPR011990">
    <property type="entry name" value="TPR-like_helical_dom_sf"/>
</dbReference>
<dbReference type="InterPro" id="IPR046960">
    <property type="entry name" value="PPR_At4g14850-like_plant"/>
</dbReference>
<accession>A0ABP0TAA6</accession>
<evidence type="ECO:0000313" key="5">
    <source>
        <dbReference type="Proteomes" id="UP001497512"/>
    </source>
</evidence>
<reference evidence="4 5" key="1">
    <citation type="submission" date="2024-02" db="EMBL/GenBank/DDBJ databases">
        <authorList>
            <consortium name="ELIXIR-Norway"/>
            <consortium name="Elixir Norway"/>
        </authorList>
    </citation>
    <scope>NUCLEOTIDE SEQUENCE [LARGE SCALE GENOMIC DNA]</scope>
</reference>
<dbReference type="Proteomes" id="UP001497512">
    <property type="component" value="Chromosome 1"/>
</dbReference>
<keyword evidence="1" id="KW-0677">Repeat</keyword>
<evidence type="ECO:0000313" key="4">
    <source>
        <dbReference type="EMBL" id="CAK9190863.1"/>
    </source>
</evidence>
<dbReference type="InterPro" id="IPR002885">
    <property type="entry name" value="PPR_rpt"/>
</dbReference>
<dbReference type="Pfam" id="PF14432">
    <property type="entry name" value="DYW_deaminase"/>
    <property type="match status" value="1"/>
</dbReference>
<feature type="repeat" description="PPR" evidence="2">
    <location>
        <begin position="97"/>
        <end position="131"/>
    </location>
</feature>
<sequence length="277" mass="31600">MEVSVAFAVLMIIYGWDVKNTWFISLIWISGWYPDFKHKKIIQSGFALEEGKHAHEQIIESGWDSDIFVWEWLGGQHAKCGSMEDAWKVFNKMPSPDMATWNAICRERAIHGHGKEALNPFDQMYEEGVQPDYITFVCLLSACSHEEHVAKWILELEPENAGGYVLLSNIYAGGEIILGLMHHVGYMAYTKLVLQDVEEEEKVFHFCQHSKKLLVELGLINTAPGTPLQIRKNMQVCEDCHTSTKLISKIVGTTIVVRDATHSHHFEDGICLCMDYR</sequence>
<feature type="domain" description="DYW" evidence="3">
    <location>
        <begin position="185"/>
        <end position="276"/>
    </location>
</feature>
<protein>
    <recommendedName>
        <fullName evidence="3">DYW domain-containing protein</fullName>
    </recommendedName>
</protein>
<proteinExistence type="predicted"/>
<dbReference type="Pfam" id="PF13041">
    <property type="entry name" value="PPR_2"/>
    <property type="match status" value="1"/>
</dbReference>
<gene>
    <name evidence="4" type="ORF">CSSPTR1EN2_LOCUS1103</name>
</gene>
<name>A0ABP0TAA6_9BRYO</name>
<dbReference type="InterPro" id="IPR032867">
    <property type="entry name" value="DYW_dom"/>
</dbReference>
<dbReference type="EMBL" id="OZ019893">
    <property type="protein sequence ID" value="CAK9190863.1"/>
    <property type="molecule type" value="Genomic_DNA"/>
</dbReference>
<evidence type="ECO:0000259" key="3">
    <source>
        <dbReference type="Pfam" id="PF14432"/>
    </source>
</evidence>
<dbReference type="Gene3D" id="1.25.40.10">
    <property type="entry name" value="Tetratricopeptide repeat domain"/>
    <property type="match status" value="1"/>
</dbReference>
<evidence type="ECO:0000256" key="2">
    <source>
        <dbReference type="PROSITE-ProRule" id="PRU00708"/>
    </source>
</evidence>
<evidence type="ECO:0000256" key="1">
    <source>
        <dbReference type="ARBA" id="ARBA00022737"/>
    </source>
</evidence>
<organism evidence="4 5">
    <name type="scientific">Sphagnum troendelagicum</name>
    <dbReference type="NCBI Taxonomy" id="128251"/>
    <lineage>
        <taxon>Eukaryota</taxon>
        <taxon>Viridiplantae</taxon>
        <taxon>Streptophyta</taxon>
        <taxon>Embryophyta</taxon>
        <taxon>Bryophyta</taxon>
        <taxon>Sphagnophytina</taxon>
        <taxon>Sphagnopsida</taxon>
        <taxon>Sphagnales</taxon>
        <taxon>Sphagnaceae</taxon>
        <taxon>Sphagnum</taxon>
    </lineage>
</organism>